<gene>
    <name evidence="1" type="ORF">AOZ06_21980</name>
</gene>
<dbReference type="CDD" id="cd07812">
    <property type="entry name" value="SRPBCC"/>
    <property type="match status" value="1"/>
</dbReference>
<dbReference type="SUPFAM" id="SSF55961">
    <property type="entry name" value="Bet v1-like"/>
    <property type="match status" value="1"/>
</dbReference>
<dbReference type="OrthoDB" id="3779334at2"/>
<keyword evidence="2" id="KW-1185">Reference proteome</keyword>
<dbReference type="STRING" id="860235.AOZ06_21980"/>
<dbReference type="AlphaFoldDB" id="A0A0N9HVK9"/>
<name>A0A0N9HVK9_9PSEU</name>
<evidence type="ECO:0000313" key="1">
    <source>
        <dbReference type="EMBL" id="ALG09224.1"/>
    </source>
</evidence>
<dbReference type="KEGG" id="kphy:AOZ06_21980"/>
<dbReference type="RefSeq" id="WP_054291128.1">
    <property type="nucleotide sequence ID" value="NZ_CP012752.1"/>
</dbReference>
<protein>
    <recommendedName>
        <fullName evidence="3">Cyclase</fullName>
    </recommendedName>
</protein>
<dbReference type="Gene3D" id="3.30.530.20">
    <property type="match status" value="1"/>
</dbReference>
<sequence>MDETRPRYADGPSVAAEVVVDAAVADVWPLVCDIALPARFSTELRAVRWLDDDTAPRVGARFQGTNEHPEVGTWQTVCTITEYVPHERITFVVEDVDNPTATWRFELSPAGGGTQLRQWVRMGPGPSLLNYIIDENPDDERQIVADRLADLRANMVRTVRGIKDLAEQL</sequence>
<dbReference type="InterPro" id="IPR019587">
    <property type="entry name" value="Polyketide_cyclase/dehydratase"/>
</dbReference>
<dbReference type="Pfam" id="PF10604">
    <property type="entry name" value="Polyketide_cyc2"/>
    <property type="match status" value="1"/>
</dbReference>
<accession>A0A0N9HVK9</accession>
<dbReference type="InterPro" id="IPR023393">
    <property type="entry name" value="START-like_dom_sf"/>
</dbReference>
<evidence type="ECO:0000313" key="2">
    <source>
        <dbReference type="Proteomes" id="UP000063699"/>
    </source>
</evidence>
<evidence type="ECO:0008006" key="3">
    <source>
        <dbReference type="Google" id="ProtNLM"/>
    </source>
</evidence>
<dbReference type="Proteomes" id="UP000063699">
    <property type="component" value="Chromosome"/>
</dbReference>
<organism evidence="1 2">
    <name type="scientific">Kibdelosporangium phytohabitans</name>
    <dbReference type="NCBI Taxonomy" id="860235"/>
    <lineage>
        <taxon>Bacteria</taxon>
        <taxon>Bacillati</taxon>
        <taxon>Actinomycetota</taxon>
        <taxon>Actinomycetes</taxon>
        <taxon>Pseudonocardiales</taxon>
        <taxon>Pseudonocardiaceae</taxon>
        <taxon>Kibdelosporangium</taxon>
    </lineage>
</organism>
<dbReference type="EMBL" id="CP012752">
    <property type="protein sequence ID" value="ALG09224.1"/>
    <property type="molecule type" value="Genomic_DNA"/>
</dbReference>
<proteinExistence type="predicted"/>
<reference evidence="1 2" key="1">
    <citation type="submission" date="2015-07" db="EMBL/GenBank/DDBJ databases">
        <title>Genome sequencing of Kibdelosporangium phytohabitans.</title>
        <authorList>
            <person name="Qin S."/>
            <person name="Xing K."/>
        </authorList>
    </citation>
    <scope>NUCLEOTIDE SEQUENCE [LARGE SCALE GENOMIC DNA]</scope>
    <source>
        <strain evidence="1 2">KLBMP1111</strain>
    </source>
</reference>